<dbReference type="FunFam" id="1.10.1200.260:FF:000003">
    <property type="entry name" value="Potassium voltage-gated channel subfamily H member 1"/>
    <property type="match status" value="1"/>
</dbReference>
<feature type="compositionally biased region" description="Polar residues" evidence="16">
    <location>
        <begin position="864"/>
        <end position="876"/>
    </location>
</feature>
<dbReference type="InterPro" id="IPR000700">
    <property type="entry name" value="PAS-assoc_C"/>
</dbReference>
<evidence type="ECO:0000256" key="8">
    <source>
        <dbReference type="ARBA" id="ARBA00022882"/>
    </source>
</evidence>
<evidence type="ECO:0000256" key="4">
    <source>
        <dbReference type="ARBA" id="ARBA00022553"/>
    </source>
</evidence>
<feature type="domain" description="Cyclic nucleotide-binding" evidence="18">
    <location>
        <begin position="573"/>
        <end position="673"/>
    </location>
</feature>
<dbReference type="PRINTS" id="PR01464">
    <property type="entry name" value="EAGCHANNEL"/>
</dbReference>
<keyword evidence="13" id="KW-0325">Glycoprotein</keyword>
<keyword evidence="11" id="KW-0406">Ion transport</keyword>
<feature type="region of interest" description="Disordered" evidence="16">
    <location>
        <begin position="839"/>
        <end position="876"/>
    </location>
</feature>
<dbReference type="Gene3D" id="1.10.287.70">
    <property type="match status" value="1"/>
</dbReference>
<organism evidence="20 21">
    <name type="scientific">Amphiprion ocellaris</name>
    <name type="common">Clown anemonefish</name>
    <dbReference type="NCBI Taxonomy" id="80972"/>
    <lineage>
        <taxon>Eukaryota</taxon>
        <taxon>Metazoa</taxon>
        <taxon>Chordata</taxon>
        <taxon>Craniata</taxon>
        <taxon>Vertebrata</taxon>
        <taxon>Euteleostomi</taxon>
        <taxon>Actinopterygii</taxon>
        <taxon>Neopterygii</taxon>
        <taxon>Teleostei</taxon>
        <taxon>Neoteleostei</taxon>
        <taxon>Acanthomorphata</taxon>
        <taxon>Ovalentaria</taxon>
        <taxon>Pomacentridae</taxon>
        <taxon>Amphiprion</taxon>
    </lineage>
</organism>
<dbReference type="GeneTree" id="ENSGT00940000156540"/>
<dbReference type="SUPFAM" id="SSF55785">
    <property type="entry name" value="PYP-like sensor domain (PAS domain)"/>
    <property type="match status" value="1"/>
</dbReference>
<comment type="catalytic activity">
    <reaction evidence="15">
        <text>K(+)(in) = K(+)(out)</text>
        <dbReference type="Rhea" id="RHEA:29463"/>
        <dbReference type="ChEBI" id="CHEBI:29103"/>
    </reaction>
</comment>
<dbReference type="CDD" id="cd00130">
    <property type="entry name" value="PAS"/>
    <property type="match status" value="1"/>
</dbReference>
<accession>A0AAQ5ZEE2</accession>
<evidence type="ECO:0000256" key="16">
    <source>
        <dbReference type="SAM" id="MobiDB-lite"/>
    </source>
</evidence>
<dbReference type="SMART" id="SM00086">
    <property type="entry name" value="PAC"/>
    <property type="match status" value="1"/>
</dbReference>
<dbReference type="Gene3D" id="1.10.1200.260">
    <property type="match status" value="1"/>
</dbReference>
<dbReference type="PROSITE" id="PS50113">
    <property type="entry name" value="PAC"/>
    <property type="match status" value="1"/>
</dbReference>
<evidence type="ECO:0000256" key="2">
    <source>
        <dbReference type="ARBA" id="ARBA00022448"/>
    </source>
</evidence>
<dbReference type="InterPro" id="IPR050818">
    <property type="entry name" value="KCNH_animal-type"/>
</dbReference>
<keyword evidence="10 17" id="KW-1133">Transmembrane helix</keyword>
<dbReference type="Gene3D" id="2.60.120.10">
    <property type="entry name" value="Jelly Rolls"/>
    <property type="match status" value="1"/>
</dbReference>
<keyword evidence="9" id="KW-0630">Potassium</keyword>
<dbReference type="FunFam" id="1.10.287.70:FF:000035">
    <property type="entry name" value="Potassium voltage-gated channel, subfamily H (Eag-related), member 1"/>
    <property type="match status" value="1"/>
</dbReference>
<dbReference type="AlphaFoldDB" id="A0AAQ5ZEE2"/>
<dbReference type="InterPro" id="IPR001610">
    <property type="entry name" value="PAC"/>
</dbReference>
<keyword evidence="5 17" id="KW-0812">Transmembrane</keyword>
<evidence type="ECO:0000313" key="20">
    <source>
        <dbReference type="Ensembl" id="ENSAOCP00000062746.1"/>
    </source>
</evidence>
<evidence type="ECO:0000256" key="13">
    <source>
        <dbReference type="ARBA" id="ARBA00023180"/>
    </source>
</evidence>
<dbReference type="PANTHER" id="PTHR10217">
    <property type="entry name" value="VOLTAGE AND LIGAND GATED POTASSIUM CHANNEL"/>
    <property type="match status" value="1"/>
</dbReference>
<dbReference type="Proteomes" id="UP001501940">
    <property type="component" value="Chromosome 20"/>
</dbReference>
<evidence type="ECO:0000256" key="3">
    <source>
        <dbReference type="ARBA" id="ARBA00022538"/>
    </source>
</evidence>
<keyword evidence="12 17" id="KW-0472">Membrane</keyword>
<evidence type="ECO:0000256" key="5">
    <source>
        <dbReference type="ARBA" id="ARBA00022692"/>
    </source>
</evidence>
<feature type="domain" description="PAC" evidence="19">
    <location>
        <begin position="91"/>
        <end position="143"/>
    </location>
</feature>
<dbReference type="CDD" id="cd00038">
    <property type="entry name" value="CAP_ED"/>
    <property type="match status" value="1"/>
</dbReference>
<dbReference type="InterPro" id="IPR003949">
    <property type="entry name" value="K_chnl_volt-dep_EAG"/>
</dbReference>
<keyword evidence="2" id="KW-0813">Transport</keyword>
<dbReference type="NCBIfam" id="TIGR00229">
    <property type="entry name" value="sensory_box"/>
    <property type="match status" value="1"/>
</dbReference>
<reference evidence="20 21" key="1">
    <citation type="submission" date="2022-01" db="EMBL/GenBank/DDBJ databases">
        <title>A chromosome-scale genome assembly of the false clownfish, Amphiprion ocellaris.</title>
        <authorList>
            <person name="Ryu T."/>
        </authorList>
    </citation>
    <scope>NUCLEOTIDE SEQUENCE [LARGE SCALE GENOMIC DNA]</scope>
</reference>
<feature type="transmembrane region" description="Helical" evidence="17">
    <location>
        <begin position="363"/>
        <end position="392"/>
    </location>
</feature>
<evidence type="ECO:0000259" key="18">
    <source>
        <dbReference type="PROSITE" id="PS50042"/>
    </source>
</evidence>
<evidence type="ECO:0000256" key="15">
    <source>
        <dbReference type="ARBA" id="ARBA00034430"/>
    </source>
</evidence>
<evidence type="ECO:0000256" key="9">
    <source>
        <dbReference type="ARBA" id="ARBA00022958"/>
    </source>
</evidence>
<evidence type="ECO:0000256" key="14">
    <source>
        <dbReference type="ARBA" id="ARBA00023303"/>
    </source>
</evidence>
<protein>
    <recommendedName>
        <fullName evidence="22">Potassium voltage-gated channel, subfamily H (eag-related), member 5b</fullName>
    </recommendedName>
</protein>
<evidence type="ECO:0000256" key="6">
    <source>
        <dbReference type="ARBA" id="ARBA00022826"/>
    </source>
</evidence>
<dbReference type="Pfam" id="PF00520">
    <property type="entry name" value="Ion_trans"/>
    <property type="match status" value="1"/>
</dbReference>
<dbReference type="InterPro" id="IPR035965">
    <property type="entry name" value="PAS-like_dom_sf"/>
</dbReference>
<dbReference type="FunFam" id="3.30.450.20:FF:000009">
    <property type="entry name" value="Potassium voltage-gated channel subfamily H member 1"/>
    <property type="match status" value="1"/>
</dbReference>
<name>A0AAQ5ZEE2_AMPOC</name>
<keyword evidence="14" id="KW-0407">Ion channel</keyword>
<evidence type="ECO:0000256" key="7">
    <source>
        <dbReference type="ARBA" id="ARBA00022860"/>
    </source>
</evidence>
<dbReference type="FunFam" id="2.60.120.10:FF:000009">
    <property type="entry name" value="Potassium voltage-gated channel subfamily H member 1"/>
    <property type="match status" value="1"/>
</dbReference>
<evidence type="ECO:0000313" key="21">
    <source>
        <dbReference type="Proteomes" id="UP001501940"/>
    </source>
</evidence>
<dbReference type="GO" id="GO:0005249">
    <property type="term" value="F:voltage-gated potassium channel activity"/>
    <property type="evidence" value="ECO:0007669"/>
    <property type="project" value="InterPro"/>
</dbReference>
<sequence length="987" mass="111041">MPGGKRGLVAPQNTFLENIVRRSSETSFLLGNAQIVEWPVVYSNDGFCKLSGFHRAEVMQKSSTCSFMYGELTDKKTIDKVRQTFDNYESNCFEVLLYRKNRSPVWFYMQVAPIRNENDKVVLFLCTFKDITLFKQPIEDETTKGWTKFARLTRALTNNRNTLQQLAPISKHEVSHKQSRLAEVLQLNSDILPQYKQEAPKTPPHIILHYCTFKTTWDWVILILTFYTAIMVPYNVSFKTKQNNIVWLVLDSVVDVIFLVDIVLNFHTTFVGPGGEVISDPKLIRMNYLKTWFVIDLLSCLPYDIINAFENVDEVMGDKWCLRPPPLFKDGRFRLTRGYSLFSSLKVVRLLRLGRVARKLDHYLEYGAAVLVLLVCVFGLVAHWLACIWYSIGDYEVIDEATNTIKMDSWLYQLAISIGSPYRYNASGSGQWEGGPGKDSLYITSLYFTMTSLTTIGFGNIAPSTDGEKIFSVAMMMVGSLLYATIFGNVTTIFQQMYANTNRYHEMLNNVRDFLKLYQVPKGLSERVMDYIVSTWSMSKGIDTEKVLSICPKDMRADICVHLNRKVFNEHPAFRLASDGCLRSLAVEFQTTHCAPGDLIFHAGESVDTLCFVVSGSLEVIQDDEVIAILGKGDVFGDVFWKETTLAHACANVRALTYCDLHVIKREALLKVLEFYTAFANSFSRNLILTCNLRKRIIFRKISEVKKEEEERQRAKNEVQLTIPQDHPVRKLFQKFKQQKELRNQGAAAAASQLDLEKNQLQVEHHQHLHPHSLQLGHSSLQHSLPLSLQRPHVSLQNGAPPSSSVLTVSQVTPMQSSLVYNHPSEPPAKQNNCDIMELQPSSAGGEQSVRLKAGGGEAEEGGSNNPLRKTDSCDSGITKSELRIDRAGEARTPAAVTPLLHSPLPGGAGSPHPFCPIPEQALQAALHETRLELRGDIQTLGGRLGALESQVAEIIKLLSEKRRPSTGDIFTVSRPVSPDSERDDGL</sequence>
<dbReference type="Pfam" id="PF13426">
    <property type="entry name" value="PAS_9"/>
    <property type="match status" value="1"/>
</dbReference>
<dbReference type="GO" id="GO:0005516">
    <property type="term" value="F:calmodulin binding"/>
    <property type="evidence" value="ECO:0007669"/>
    <property type="project" value="UniProtKB-KW"/>
</dbReference>
<evidence type="ECO:0000256" key="11">
    <source>
        <dbReference type="ARBA" id="ARBA00023065"/>
    </source>
</evidence>
<dbReference type="SUPFAM" id="SSF51206">
    <property type="entry name" value="cAMP-binding domain-like"/>
    <property type="match status" value="1"/>
</dbReference>
<dbReference type="PANTHER" id="PTHR10217:SF533">
    <property type="entry name" value="POTASSIUM VOLTAGE-GATED CHANNEL SUBFAMILY H MEMBER 5"/>
    <property type="match status" value="1"/>
</dbReference>
<dbReference type="InterPro" id="IPR014710">
    <property type="entry name" value="RmlC-like_jellyroll"/>
</dbReference>
<dbReference type="SUPFAM" id="SSF81324">
    <property type="entry name" value="Voltage-gated potassium channels"/>
    <property type="match status" value="1"/>
</dbReference>
<keyword evidence="21" id="KW-1185">Reference proteome</keyword>
<keyword evidence="6" id="KW-0631">Potassium channel</keyword>
<dbReference type="InterPro" id="IPR003938">
    <property type="entry name" value="K_chnl_volt-dep_EAG/ELK/ERG"/>
</dbReference>
<proteinExistence type="predicted"/>
<dbReference type="Ensembl" id="ENSAOCT00000046677.1">
    <property type="protein sequence ID" value="ENSAOCP00000062746.1"/>
    <property type="gene ID" value="ENSAOCG00000002226.2"/>
</dbReference>
<keyword evidence="7" id="KW-0112">Calmodulin-binding</keyword>
<feature type="transmembrane region" description="Helical" evidence="17">
    <location>
        <begin position="219"/>
        <end position="238"/>
    </location>
</feature>
<dbReference type="Gene3D" id="3.30.450.20">
    <property type="entry name" value="PAS domain"/>
    <property type="match status" value="1"/>
</dbReference>
<dbReference type="SMART" id="SM00100">
    <property type="entry name" value="cNMP"/>
    <property type="match status" value="1"/>
</dbReference>
<keyword evidence="8" id="KW-0851">Voltage-gated channel</keyword>
<dbReference type="InterPro" id="IPR000595">
    <property type="entry name" value="cNMP-bd_dom"/>
</dbReference>
<comment type="subcellular location">
    <subcellularLocation>
        <location evidence="1">Membrane</location>
        <topology evidence="1">Multi-pass membrane protein</topology>
    </subcellularLocation>
</comment>
<feature type="region of interest" description="Disordered" evidence="16">
    <location>
        <begin position="967"/>
        <end position="987"/>
    </location>
</feature>
<evidence type="ECO:0000256" key="17">
    <source>
        <dbReference type="SAM" id="Phobius"/>
    </source>
</evidence>
<keyword evidence="4" id="KW-0597">Phosphoprotein</keyword>
<evidence type="ECO:0000259" key="19">
    <source>
        <dbReference type="PROSITE" id="PS50113"/>
    </source>
</evidence>
<feature type="transmembrane region" description="Helical" evidence="17">
    <location>
        <begin position="473"/>
        <end position="494"/>
    </location>
</feature>
<reference evidence="20" key="3">
    <citation type="submission" date="2025-09" db="UniProtKB">
        <authorList>
            <consortium name="Ensembl"/>
        </authorList>
    </citation>
    <scope>IDENTIFICATION</scope>
</reference>
<dbReference type="Pfam" id="PF00027">
    <property type="entry name" value="cNMP_binding"/>
    <property type="match status" value="1"/>
</dbReference>
<evidence type="ECO:0000256" key="12">
    <source>
        <dbReference type="ARBA" id="ARBA00023136"/>
    </source>
</evidence>
<dbReference type="PRINTS" id="PR01463">
    <property type="entry name" value="EAGCHANLFMLY"/>
</dbReference>
<dbReference type="GO" id="GO:0042391">
    <property type="term" value="P:regulation of membrane potential"/>
    <property type="evidence" value="ECO:0007669"/>
    <property type="project" value="TreeGrafter"/>
</dbReference>
<evidence type="ECO:0008006" key="22">
    <source>
        <dbReference type="Google" id="ProtNLM"/>
    </source>
</evidence>
<keyword evidence="3" id="KW-0633">Potassium transport</keyword>
<dbReference type="InterPro" id="IPR000014">
    <property type="entry name" value="PAS"/>
</dbReference>
<feature type="transmembrane region" description="Helical" evidence="17">
    <location>
        <begin position="441"/>
        <end position="461"/>
    </location>
</feature>
<dbReference type="InterPro" id="IPR018490">
    <property type="entry name" value="cNMP-bd_dom_sf"/>
</dbReference>
<dbReference type="InterPro" id="IPR005821">
    <property type="entry name" value="Ion_trans_dom"/>
</dbReference>
<evidence type="ECO:0000256" key="1">
    <source>
        <dbReference type="ARBA" id="ARBA00004141"/>
    </source>
</evidence>
<evidence type="ECO:0000256" key="10">
    <source>
        <dbReference type="ARBA" id="ARBA00022989"/>
    </source>
</evidence>
<dbReference type="PROSITE" id="PS50042">
    <property type="entry name" value="CNMP_BINDING_3"/>
    <property type="match status" value="1"/>
</dbReference>
<reference evidence="20" key="2">
    <citation type="submission" date="2025-08" db="UniProtKB">
        <authorList>
            <consortium name="Ensembl"/>
        </authorList>
    </citation>
    <scope>IDENTIFICATION</scope>
</reference>
<dbReference type="GO" id="GO:0008076">
    <property type="term" value="C:voltage-gated potassium channel complex"/>
    <property type="evidence" value="ECO:0007669"/>
    <property type="project" value="TreeGrafter"/>
</dbReference>